<name>A0A250FU85_9FLAO</name>
<protein>
    <submittedName>
        <fullName evidence="1">Uncharacterized protein</fullName>
    </submittedName>
</protein>
<dbReference type="AlphaFoldDB" id="A0A250FU85"/>
<sequence length="102" mass="12614">MAAEVYIIFEDKEWYHINKGRIKEKIHSLKTFFYSNNDEFWLQDIEYKNTWPFNVRIFLKDEYIMVEISSHPPNIEISVEDFFDWFKRQTIVKIQDEDGEPW</sequence>
<reference evidence="2" key="1">
    <citation type="submission" date="2017-06" db="EMBL/GenBank/DDBJ databases">
        <title>Capnocytophaga spp. assemblies.</title>
        <authorList>
            <person name="Gulvik C.A."/>
        </authorList>
    </citation>
    <scope>NUCLEOTIDE SEQUENCE [LARGE SCALE GENOMIC DNA]</scope>
    <source>
        <strain evidence="2">H1496</strain>
    </source>
</reference>
<gene>
    <name evidence="1" type="ORF">CGC50_10985</name>
</gene>
<proteinExistence type="predicted"/>
<accession>A0A250FU85</accession>
<dbReference type="GeneID" id="84809073"/>
<evidence type="ECO:0000313" key="2">
    <source>
        <dbReference type="Proteomes" id="UP000217250"/>
    </source>
</evidence>
<dbReference type="OrthoDB" id="1149229at2"/>
<dbReference type="RefSeq" id="WP_095910857.1">
    <property type="nucleotide sequence ID" value="NZ_CP022386.1"/>
</dbReference>
<organism evidence="1 2">
    <name type="scientific">Capnocytophaga gingivalis</name>
    <dbReference type="NCBI Taxonomy" id="1017"/>
    <lineage>
        <taxon>Bacteria</taxon>
        <taxon>Pseudomonadati</taxon>
        <taxon>Bacteroidota</taxon>
        <taxon>Flavobacteriia</taxon>
        <taxon>Flavobacteriales</taxon>
        <taxon>Flavobacteriaceae</taxon>
        <taxon>Capnocytophaga</taxon>
    </lineage>
</organism>
<dbReference type="Proteomes" id="UP000217250">
    <property type="component" value="Chromosome"/>
</dbReference>
<dbReference type="KEGG" id="cgh:CGC50_10985"/>
<dbReference type="EMBL" id="CP022386">
    <property type="protein sequence ID" value="ATA87628.1"/>
    <property type="molecule type" value="Genomic_DNA"/>
</dbReference>
<evidence type="ECO:0000313" key="1">
    <source>
        <dbReference type="EMBL" id="ATA87628.1"/>
    </source>
</evidence>